<accession>A0A0F9MPF0</accession>
<comment type="caution">
    <text evidence="2">The sequence shown here is derived from an EMBL/GenBank/DDBJ whole genome shotgun (WGS) entry which is preliminary data.</text>
</comment>
<gene>
    <name evidence="2" type="ORF">LCGC14_1357550</name>
</gene>
<protein>
    <submittedName>
        <fullName evidence="2">Uncharacterized protein</fullName>
    </submittedName>
</protein>
<organism evidence="2">
    <name type="scientific">marine sediment metagenome</name>
    <dbReference type="NCBI Taxonomy" id="412755"/>
    <lineage>
        <taxon>unclassified sequences</taxon>
        <taxon>metagenomes</taxon>
        <taxon>ecological metagenomes</taxon>
    </lineage>
</organism>
<proteinExistence type="predicted"/>
<name>A0A0F9MPF0_9ZZZZ</name>
<reference evidence="2" key="1">
    <citation type="journal article" date="2015" name="Nature">
        <title>Complex archaea that bridge the gap between prokaryotes and eukaryotes.</title>
        <authorList>
            <person name="Spang A."/>
            <person name="Saw J.H."/>
            <person name="Jorgensen S.L."/>
            <person name="Zaremba-Niedzwiedzka K."/>
            <person name="Martijn J."/>
            <person name="Lind A.E."/>
            <person name="van Eijk R."/>
            <person name="Schleper C."/>
            <person name="Guy L."/>
            <person name="Ettema T.J."/>
        </authorList>
    </citation>
    <scope>NUCLEOTIDE SEQUENCE</scope>
</reference>
<dbReference type="AlphaFoldDB" id="A0A0F9MPF0"/>
<evidence type="ECO:0000256" key="1">
    <source>
        <dbReference type="SAM" id="MobiDB-lite"/>
    </source>
</evidence>
<dbReference type="EMBL" id="LAZR01008451">
    <property type="protein sequence ID" value="KKM78675.1"/>
    <property type="molecule type" value="Genomic_DNA"/>
</dbReference>
<evidence type="ECO:0000313" key="2">
    <source>
        <dbReference type="EMBL" id="KKM78675.1"/>
    </source>
</evidence>
<sequence length="278" mass="32948">MATWRKGLWWDKKLGRWVYAKTHRPISLRILNRRKPKPKPRKAKPPKPSKVPKKPTKPKRPPGWRKGLKFVKGETKETSGWYEVANDRMLTERAIRFRVGYMEQQERIRTEGEDRELMFQLIKDTLREAVRRLKDEYGYAADMGKPHRNKDGSIDAVLRVKPKRGQSVNEAYMDMEDTLAPIPGAFVSSAVRYHPREDERFYTKFMGMSQAQGYYQEMSPERLHVNFMTGKVIDSEMRKRGRKKAEQVVMLINWNPEHERPVIPWQRELQKARKKKGK</sequence>
<feature type="region of interest" description="Disordered" evidence="1">
    <location>
        <begin position="28"/>
        <end position="67"/>
    </location>
</feature>